<sequence length="122" mass="13494">MFNECNRGLRGAVKSLLQARHVFPDHTHIPEVTPTTRDKKSRRSATSTPAAWYDGPGVQLGSIRQSRAASSARLRQRGLCHASYRTQAKEPITGSTYKAANTPKRVMSLSSLEVLWPALFMA</sequence>
<evidence type="ECO:0000313" key="2">
    <source>
        <dbReference type="EMBL" id="KDR08210.1"/>
    </source>
</evidence>
<evidence type="ECO:0000256" key="1">
    <source>
        <dbReference type="SAM" id="MobiDB-lite"/>
    </source>
</evidence>
<gene>
    <name evidence="2" type="ORF">L798_01926</name>
</gene>
<proteinExistence type="predicted"/>
<feature type="region of interest" description="Disordered" evidence="1">
    <location>
        <begin position="25"/>
        <end position="53"/>
    </location>
</feature>
<name>A0A067QV29_ZOONE</name>
<accession>A0A067QV29</accession>
<organism evidence="2 3">
    <name type="scientific">Zootermopsis nevadensis</name>
    <name type="common">Dampwood termite</name>
    <dbReference type="NCBI Taxonomy" id="136037"/>
    <lineage>
        <taxon>Eukaryota</taxon>
        <taxon>Metazoa</taxon>
        <taxon>Ecdysozoa</taxon>
        <taxon>Arthropoda</taxon>
        <taxon>Hexapoda</taxon>
        <taxon>Insecta</taxon>
        <taxon>Pterygota</taxon>
        <taxon>Neoptera</taxon>
        <taxon>Polyneoptera</taxon>
        <taxon>Dictyoptera</taxon>
        <taxon>Blattodea</taxon>
        <taxon>Blattoidea</taxon>
        <taxon>Termitoidae</taxon>
        <taxon>Termopsidae</taxon>
        <taxon>Zootermopsis</taxon>
    </lineage>
</organism>
<reference evidence="2 3" key="1">
    <citation type="journal article" date="2014" name="Nat. Commun.">
        <title>Molecular traces of alternative social organization in a termite genome.</title>
        <authorList>
            <person name="Terrapon N."/>
            <person name="Li C."/>
            <person name="Robertson H.M."/>
            <person name="Ji L."/>
            <person name="Meng X."/>
            <person name="Booth W."/>
            <person name="Chen Z."/>
            <person name="Childers C.P."/>
            <person name="Glastad K.M."/>
            <person name="Gokhale K."/>
            <person name="Gowin J."/>
            <person name="Gronenberg W."/>
            <person name="Hermansen R.A."/>
            <person name="Hu H."/>
            <person name="Hunt B.G."/>
            <person name="Huylmans A.K."/>
            <person name="Khalil S.M."/>
            <person name="Mitchell R.D."/>
            <person name="Munoz-Torres M.C."/>
            <person name="Mustard J.A."/>
            <person name="Pan H."/>
            <person name="Reese J.T."/>
            <person name="Scharf M.E."/>
            <person name="Sun F."/>
            <person name="Vogel H."/>
            <person name="Xiao J."/>
            <person name="Yang W."/>
            <person name="Yang Z."/>
            <person name="Yang Z."/>
            <person name="Zhou J."/>
            <person name="Zhu J."/>
            <person name="Brent C.S."/>
            <person name="Elsik C.G."/>
            <person name="Goodisman M.A."/>
            <person name="Liberles D.A."/>
            <person name="Roe R.M."/>
            <person name="Vargo E.L."/>
            <person name="Vilcinskas A."/>
            <person name="Wang J."/>
            <person name="Bornberg-Bauer E."/>
            <person name="Korb J."/>
            <person name="Zhang G."/>
            <person name="Liebig J."/>
        </authorList>
    </citation>
    <scope>NUCLEOTIDE SEQUENCE [LARGE SCALE GENOMIC DNA]</scope>
    <source>
        <tissue evidence="2">Whole organism</tissue>
    </source>
</reference>
<dbReference type="AlphaFoldDB" id="A0A067QV29"/>
<dbReference type="InParanoid" id="A0A067QV29"/>
<keyword evidence="3" id="KW-1185">Reference proteome</keyword>
<dbReference type="EMBL" id="KK853353">
    <property type="protein sequence ID" value="KDR08210.1"/>
    <property type="molecule type" value="Genomic_DNA"/>
</dbReference>
<protein>
    <submittedName>
        <fullName evidence="2">Uncharacterized protein</fullName>
    </submittedName>
</protein>
<evidence type="ECO:0000313" key="3">
    <source>
        <dbReference type="Proteomes" id="UP000027135"/>
    </source>
</evidence>
<dbReference type="Proteomes" id="UP000027135">
    <property type="component" value="Unassembled WGS sequence"/>
</dbReference>